<evidence type="ECO:0000313" key="2">
    <source>
        <dbReference type="Proteomes" id="UP000886595"/>
    </source>
</evidence>
<dbReference type="EMBL" id="JAAMPC010000001">
    <property type="protein sequence ID" value="KAG2334384.1"/>
    <property type="molecule type" value="Genomic_DNA"/>
</dbReference>
<keyword evidence="2" id="KW-1185">Reference proteome</keyword>
<name>A0A8X7WR00_BRACI</name>
<evidence type="ECO:0000313" key="1">
    <source>
        <dbReference type="EMBL" id="KAG2334384.1"/>
    </source>
</evidence>
<organism evidence="1 2">
    <name type="scientific">Brassica carinata</name>
    <name type="common">Ethiopian mustard</name>
    <name type="synonym">Abyssinian cabbage</name>
    <dbReference type="NCBI Taxonomy" id="52824"/>
    <lineage>
        <taxon>Eukaryota</taxon>
        <taxon>Viridiplantae</taxon>
        <taxon>Streptophyta</taxon>
        <taxon>Embryophyta</taxon>
        <taxon>Tracheophyta</taxon>
        <taxon>Spermatophyta</taxon>
        <taxon>Magnoliopsida</taxon>
        <taxon>eudicotyledons</taxon>
        <taxon>Gunneridae</taxon>
        <taxon>Pentapetalae</taxon>
        <taxon>rosids</taxon>
        <taxon>malvids</taxon>
        <taxon>Brassicales</taxon>
        <taxon>Brassicaceae</taxon>
        <taxon>Brassiceae</taxon>
        <taxon>Brassica</taxon>
    </lineage>
</organism>
<sequence>MVVILLIKLQPKCFKGGERKSLVHQSSDVTIEEITGVQVINEERLYDSPVAVFDAVVQIEKEENSSGDA</sequence>
<gene>
    <name evidence="1" type="ORF">Bca52824_005564</name>
</gene>
<dbReference type="AlphaFoldDB" id="A0A8X7WR00"/>
<accession>A0A8X7WR00</accession>
<proteinExistence type="predicted"/>
<dbReference type="Proteomes" id="UP000886595">
    <property type="component" value="Unassembled WGS sequence"/>
</dbReference>
<dbReference type="OrthoDB" id="10279067at2759"/>
<reference evidence="1 2" key="1">
    <citation type="submission" date="2020-02" db="EMBL/GenBank/DDBJ databases">
        <authorList>
            <person name="Ma Q."/>
            <person name="Huang Y."/>
            <person name="Song X."/>
            <person name="Pei D."/>
        </authorList>
    </citation>
    <scope>NUCLEOTIDE SEQUENCE [LARGE SCALE GENOMIC DNA]</scope>
    <source>
        <strain evidence="1">Sxm20200214</strain>
        <tissue evidence="1">Leaf</tissue>
    </source>
</reference>
<protein>
    <submittedName>
        <fullName evidence="1">Uncharacterized protein</fullName>
    </submittedName>
</protein>
<comment type="caution">
    <text evidence="1">The sequence shown here is derived from an EMBL/GenBank/DDBJ whole genome shotgun (WGS) entry which is preliminary data.</text>
</comment>